<dbReference type="Gene3D" id="1.25.40.620">
    <property type="match status" value="1"/>
</dbReference>
<dbReference type="GO" id="GO:0046906">
    <property type="term" value="F:tetrapyrrole binding"/>
    <property type="evidence" value="ECO:0007669"/>
    <property type="project" value="TreeGrafter"/>
</dbReference>
<dbReference type="Gene3D" id="1.10.10.1770">
    <property type="entry name" value="Gun4-like"/>
    <property type="match status" value="1"/>
</dbReference>
<reference evidence="2" key="1">
    <citation type="submission" date="2016-09" db="EMBL/GenBank/DDBJ databases">
        <title>Draft genome of thermotolerant cyanobacterium Desertifilum sp. strain IPPAS B-1220.</title>
        <authorList>
            <person name="Sinetova M.A."/>
            <person name="Bolakhan K."/>
            <person name="Zayadan B.K."/>
            <person name="Mironov K.S."/>
            <person name="Ustinova V."/>
            <person name="Kupriyanova E.V."/>
            <person name="Sidorov R.A."/>
            <person name="Skrypnik A.N."/>
            <person name="Gogoleva N.E."/>
            <person name="Gogolev Y.V."/>
            <person name="Los D.A."/>
        </authorList>
    </citation>
    <scope>NUCLEOTIDE SEQUENCE [LARGE SCALE GENOMIC DNA]</scope>
    <source>
        <strain evidence="2">IPPAS B-1220</strain>
    </source>
</reference>
<name>A0A1E5QMJ4_9CYAN</name>
<dbReference type="AlphaFoldDB" id="A0A1E5QMJ4"/>
<dbReference type="RefSeq" id="WP_069966466.1">
    <property type="nucleotide sequence ID" value="NZ_CM124774.1"/>
</dbReference>
<proteinExistence type="predicted"/>
<evidence type="ECO:0000313" key="2">
    <source>
        <dbReference type="EMBL" id="OEJ75848.1"/>
    </source>
</evidence>
<dbReference type="InterPro" id="IPR008629">
    <property type="entry name" value="GUN4-like"/>
</dbReference>
<dbReference type="CDD" id="cd16383">
    <property type="entry name" value="GUN4"/>
    <property type="match status" value="1"/>
</dbReference>
<dbReference type="InterPro" id="IPR037215">
    <property type="entry name" value="GUN4-like_sf"/>
</dbReference>
<dbReference type="OrthoDB" id="7915178at2"/>
<protein>
    <recommendedName>
        <fullName evidence="1">GUN4-like domain-containing protein</fullName>
    </recommendedName>
</protein>
<organism evidence="2">
    <name type="scientific">Desertifilum tharense IPPAS B-1220</name>
    <dbReference type="NCBI Taxonomy" id="1781255"/>
    <lineage>
        <taxon>Bacteria</taxon>
        <taxon>Bacillati</taxon>
        <taxon>Cyanobacteriota</taxon>
        <taxon>Cyanophyceae</taxon>
        <taxon>Desertifilales</taxon>
        <taxon>Desertifilaceae</taxon>
        <taxon>Desertifilum</taxon>
    </lineage>
</organism>
<feature type="domain" description="GUN4-like" evidence="1">
    <location>
        <begin position="39"/>
        <end position="176"/>
    </location>
</feature>
<dbReference type="STRING" id="1781255.BH720_07005"/>
<dbReference type="PANTHER" id="PTHR34800">
    <property type="entry name" value="TETRAPYRROLE-BINDING PROTEIN, CHLOROPLASTIC"/>
    <property type="match status" value="1"/>
</dbReference>
<dbReference type="EMBL" id="MJGC01000043">
    <property type="protein sequence ID" value="OEJ75848.1"/>
    <property type="molecule type" value="Genomic_DNA"/>
</dbReference>
<dbReference type="Pfam" id="PF05419">
    <property type="entry name" value="GUN4"/>
    <property type="match status" value="1"/>
</dbReference>
<accession>A0A1E5QMJ4</accession>
<sequence length="229" mass="25599">MHRLKILGWGLIVSAIVTGSLTVAVMRVVSLNQPAPPTQTQEDFSVLRSHLQAKNWQAADAETRRILDPWIHQQGDFLSPPAPTNIPPTVLQSLDRLWVEASNGQFGFSVQQRIWAEVRSQYPTDSAAAVKAFGDRVGWTRTQNQPDPTFIAYDWLIETELNSSPEAPVGHFPWVGVDWQRISAMMSAQSCGSCTIDAMYVQGERFNQYIPTLFDWVGTALSESEPISR</sequence>
<dbReference type="PANTHER" id="PTHR34800:SF1">
    <property type="entry name" value="TETRAPYRROLE-BINDING PROTEIN, CHLOROPLASTIC"/>
    <property type="match status" value="1"/>
</dbReference>
<gene>
    <name evidence="2" type="ORF">BH720_07005</name>
</gene>
<dbReference type="SUPFAM" id="SSF140869">
    <property type="entry name" value="GUN4-like"/>
    <property type="match status" value="1"/>
</dbReference>
<comment type="caution">
    <text evidence="2">The sequence shown here is derived from an EMBL/GenBank/DDBJ whole genome shotgun (WGS) entry which is preliminary data.</text>
</comment>
<evidence type="ECO:0000259" key="1">
    <source>
        <dbReference type="Pfam" id="PF05419"/>
    </source>
</evidence>